<evidence type="ECO:0000256" key="6">
    <source>
        <dbReference type="ARBA" id="ARBA00022606"/>
    </source>
</evidence>
<dbReference type="RefSeq" id="WP_377529477.1">
    <property type="nucleotide sequence ID" value="NZ_JBHTLD010000157.1"/>
</dbReference>
<evidence type="ECO:0000259" key="11">
    <source>
        <dbReference type="PROSITE" id="PS50046"/>
    </source>
</evidence>
<dbReference type="SUPFAM" id="SSF55874">
    <property type="entry name" value="ATPase domain of HSP90 chaperone/DNA topoisomerase II/histidine kinase"/>
    <property type="match status" value="1"/>
</dbReference>
<keyword evidence="7" id="KW-0808">Transferase</keyword>
<keyword evidence="13" id="KW-0547">Nucleotide-binding</keyword>
<dbReference type="Gene3D" id="3.30.450.270">
    <property type="match status" value="1"/>
</dbReference>
<evidence type="ECO:0000259" key="12">
    <source>
        <dbReference type="PROSITE" id="PS50109"/>
    </source>
</evidence>
<dbReference type="Pfam" id="PF08446">
    <property type="entry name" value="PAS_2"/>
    <property type="match status" value="1"/>
</dbReference>
<evidence type="ECO:0000256" key="4">
    <source>
        <dbReference type="ARBA" id="ARBA00022543"/>
    </source>
</evidence>
<evidence type="ECO:0000256" key="1">
    <source>
        <dbReference type="ARBA" id="ARBA00000085"/>
    </source>
</evidence>
<dbReference type="SUPFAM" id="SSF47384">
    <property type="entry name" value="Homodimeric domain of signal transducing histidine kinase"/>
    <property type="match status" value="1"/>
</dbReference>
<keyword evidence="10" id="KW-0675">Receptor</keyword>
<keyword evidence="8" id="KW-0418">Kinase</keyword>
<dbReference type="GO" id="GO:0005524">
    <property type="term" value="F:ATP binding"/>
    <property type="evidence" value="ECO:0007669"/>
    <property type="project" value="UniProtKB-KW"/>
</dbReference>
<dbReference type="SUPFAM" id="SSF55785">
    <property type="entry name" value="PYP-like sensor domain (PAS domain)"/>
    <property type="match status" value="1"/>
</dbReference>
<dbReference type="PANTHER" id="PTHR43304:SF1">
    <property type="entry name" value="PAC DOMAIN-CONTAINING PROTEIN"/>
    <property type="match status" value="1"/>
</dbReference>
<dbReference type="CDD" id="cd00075">
    <property type="entry name" value="HATPase"/>
    <property type="match status" value="1"/>
</dbReference>
<feature type="domain" description="Phytochrome chromophore attachment site" evidence="11">
    <location>
        <begin position="143"/>
        <end position="301"/>
    </location>
</feature>
<dbReference type="Gene3D" id="3.30.450.20">
    <property type="entry name" value="PAS domain"/>
    <property type="match status" value="1"/>
</dbReference>
<gene>
    <name evidence="13" type="ORF">ACFQ2O_15405</name>
</gene>
<proteinExistence type="inferred from homology"/>
<dbReference type="PROSITE" id="PS50109">
    <property type="entry name" value="HIS_KIN"/>
    <property type="match status" value="1"/>
</dbReference>
<sequence>MQNYKNLKVDLSNCDTEPIHIIGRIQPHGFLLILDHATLQVEQVSSNISEFLDVTQEELIGKKLELFCSGEGYLLLEKQLRNAVKLNPQLLLVQGKLFFGFIHETNGKLVLECEPSSPSADQQRLENTFLFSNFQSELDTTDELEGQAQLLVNHVQQVLNYDRVMLYVFDEEWNGEVIAERKKTGVHSYLHHHFPATDIPAPARDLLQKKHVRQIPDVEAEAVDIVPYINATTAAPTNIILSELRNPSEIHLEYLKNMGVSATLSFSIMVRGKLWGLITCHNLSPVFIDYWKRQLCYLIAKAFSNAVMAGHEKRDIGTLEHYKQIEEQLIQQMSSSDEVVQGLFYGKHTLLDITEGAAAAVFIHNKLTRSEFAPEECQVMEIIDWLVANSNNRVFSTRQLSKVMPGAVAFQDKASGLLALEISRYNKEYILYFKPEIRETRIWAGNPEKPERGADKILHPRKSFQNWEEVIKGKSLPWTMNELEITEILLKDITTILLRNQAQQLNQLNLELKVNAEDLRTKNSRLEDFTNIITHNLRSPLRNIRGLHKLYMAEPTQDVAAEVMARISGMADNLSATIDDLNLILKATIEKPLPQGDVPIESIIETEKQNLQDEILQSNAKFVTDLSLKTLSIPKVYLESILHNLISNALKYKSNKRQPLITIKAWQDEQNSFLSVSDNGLGMDLEKVGARLFMLYKTFHHNKNSKGLGLYLTKMQIEGLGGHISVESEPDKGTTFLITLPNVQ</sequence>
<accession>A0ABW3SRS8</accession>
<dbReference type="Pfam" id="PF01590">
    <property type="entry name" value="GAF"/>
    <property type="match status" value="1"/>
</dbReference>
<comment type="similarity">
    <text evidence="2">In the N-terminal section; belongs to the phytochrome family.</text>
</comment>
<protein>
    <recommendedName>
        <fullName evidence="3">histidine kinase</fullName>
        <ecNumber evidence="3">2.7.13.3</ecNumber>
    </recommendedName>
</protein>
<dbReference type="Pfam" id="PF00360">
    <property type="entry name" value="PHY"/>
    <property type="match status" value="1"/>
</dbReference>
<dbReference type="InterPro" id="IPR003594">
    <property type="entry name" value="HATPase_dom"/>
</dbReference>
<dbReference type="Gene3D" id="1.10.287.130">
    <property type="match status" value="1"/>
</dbReference>
<dbReference type="EMBL" id="JBHTLD010000157">
    <property type="protein sequence ID" value="MFD1187603.1"/>
    <property type="molecule type" value="Genomic_DNA"/>
</dbReference>
<evidence type="ECO:0000256" key="5">
    <source>
        <dbReference type="ARBA" id="ARBA00022553"/>
    </source>
</evidence>
<evidence type="ECO:0000256" key="7">
    <source>
        <dbReference type="ARBA" id="ARBA00022679"/>
    </source>
</evidence>
<dbReference type="InterPro" id="IPR003018">
    <property type="entry name" value="GAF"/>
</dbReference>
<dbReference type="Proteomes" id="UP001597094">
    <property type="component" value="Unassembled WGS sequence"/>
</dbReference>
<keyword evidence="14" id="KW-1185">Reference proteome</keyword>
<dbReference type="InterPro" id="IPR005467">
    <property type="entry name" value="His_kinase_dom"/>
</dbReference>
<organism evidence="13 14">
    <name type="scientific">Pontibacter rugosus</name>
    <dbReference type="NCBI Taxonomy" id="1745966"/>
    <lineage>
        <taxon>Bacteria</taxon>
        <taxon>Pseudomonadati</taxon>
        <taxon>Bacteroidota</taxon>
        <taxon>Cytophagia</taxon>
        <taxon>Cytophagales</taxon>
        <taxon>Hymenobacteraceae</taxon>
        <taxon>Pontibacter</taxon>
    </lineage>
</organism>
<feature type="domain" description="Histidine kinase" evidence="12">
    <location>
        <begin position="532"/>
        <end position="744"/>
    </location>
</feature>
<evidence type="ECO:0000313" key="13">
    <source>
        <dbReference type="EMBL" id="MFD1187603.1"/>
    </source>
</evidence>
<keyword evidence="9" id="KW-0157">Chromophore</keyword>
<dbReference type="InterPro" id="IPR013654">
    <property type="entry name" value="PAS_2"/>
</dbReference>
<dbReference type="Gene3D" id="3.30.565.10">
    <property type="entry name" value="Histidine kinase-like ATPase, C-terminal domain"/>
    <property type="match status" value="1"/>
</dbReference>
<dbReference type="PROSITE" id="PS50046">
    <property type="entry name" value="PHYTOCHROME_2"/>
    <property type="match status" value="1"/>
</dbReference>
<dbReference type="InterPro" id="IPR001294">
    <property type="entry name" value="Phytochrome"/>
</dbReference>
<comment type="catalytic activity">
    <reaction evidence="1">
        <text>ATP + protein L-histidine = ADP + protein N-phospho-L-histidine.</text>
        <dbReference type="EC" id="2.7.13.3"/>
    </reaction>
</comment>
<keyword evidence="13" id="KW-0067">ATP-binding</keyword>
<dbReference type="InterPro" id="IPR013515">
    <property type="entry name" value="Phytochrome_cen-reg"/>
</dbReference>
<evidence type="ECO:0000256" key="2">
    <source>
        <dbReference type="ARBA" id="ARBA00006402"/>
    </source>
</evidence>
<dbReference type="InterPro" id="IPR036890">
    <property type="entry name" value="HATPase_C_sf"/>
</dbReference>
<evidence type="ECO:0000313" key="14">
    <source>
        <dbReference type="Proteomes" id="UP001597094"/>
    </source>
</evidence>
<dbReference type="InterPro" id="IPR016132">
    <property type="entry name" value="Phyto_chromo_attachment"/>
</dbReference>
<reference evidence="14" key="1">
    <citation type="journal article" date="2019" name="Int. J. Syst. Evol. Microbiol.">
        <title>The Global Catalogue of Microorganisms (GCM) 10K type strain sequencing project: providing services to taxonomists for standard genome sequencing and annotation.</title>
        <authorList>
            <consortium name="The Broad Institute Genomics Platform"/>
            <consortium name="The Broad Institute Genome Sequencing Center for Infectious Disease"/>
            <person name="Wu L."/>
            <person name="Ma J."/>
        </authorList>
    </citation>
    <scope>NUCLEOTIDE SEQUENCE [LARGE SCALE GENOMIC DNA]</scope>
    <source>
        <strain evidence="14">JCM 31319</strain>
    </source>
</reference>
<dbReference type="EC" id="2.7.13.3" evidence="3"/>
<evidence type="ECO:0000256" key="3">
    <source>
        <dbReference type="ARBA" id="ARBA00012438"/>
    </source>
</evidence>
<evidence type="ECO:0000256" key="10">
    <source>
        <dbReference type="ARBA" id="ARBA00023170"/>
    </source>
</evidence>
<keyword evidence="6" id="KW-0716">Sensory transduction</keyword>
<dbReference type="SMART" id="SM00387">
    <property type="entry name" value="HATPase_c"/>
    <property type="match status" value="1"/>
</dbReference>
<dbReference type="InterPro" id="IPR035965">
    <property type="entry name" value="PAS-like_dom_sf"/>
</dbReference>
<dbReference type="CDD" id="cd00082">
    <property type="entry name" value="HisKA"/>
    <property type="match status" value="1"/>
</dbReference>
<dbReference type="SMART" id="SM00065">
    <property type="entry name" value="GAF"/>
    <property type="match status" value="1"/>
</dbReference>
<keyword evidence="4" id="KW-0600">Photoreceptor protein</keyword>
<dbReference type="InterPro" id="IPR029016">
    <property type="entry name" value="GAF-like_dom_sf"/>
</dbReference>
<evidence type="ECO:0000256" key="8">
    <source>
        <dbReference type="ARBA" id="ARBA00022777"/>
    </source>
</evidence>
<dbReference type="Pfam" id="PF02518">
    <property type="entry name" value="HATPase_c"/>
    <property type="match status" value="1"/>
</dbReference>
<keyword evidence="5" id="KW-0597">Phosphoprotein</keyword>
<evidence type="ECO:0000256" key="9">
    <source>
        <dbReference type="ARBA" id="ARBA00022991"/>
    </source>
</evidence>
<dbReference type="InterPro" id="IPR036097">
    <property type="entry name" value="HisK_dim/P_sf"/>
</dbReference>
<dbReference type="InterPro" id="IPR052162">
    <property type="entry name" value="Sensor_kinase/Photoreceptor"/>
</dbReference>
<dbReference type="InterPro" id="IPR043150">
    <property type="entry name" value="Phytochrome_PHY_sf"/>
</dbReference>
<dbReference type="PRINTS" id="PR01033">
    <property type="entry name" value="PHYTOCHROME"/>
</dbReference>
<name>A0ABW3SRS8_9BACT</name>
<dbReference type="PANTHER" id="PTHR43304">
    <property type="entry name" value="PHYTOCHROME-LIKE PROTEIN CPH1"/>
    <property type="match status" value="1"/>
</dbReference>
<dbReference type="Gene3D" id="3.30.450.40">
    <property type="match status" value="1"/>
</dbReference>
<dbReference type="InterPro" id="IPR003661">
    <property type="entry name" value="HisK_dim/P_dom"/>
</dbReference>
<dbReference type="SUPFAM" id="SSF55781">
    <property type="entry name" value="GAF domain-like"/>
    <property type="match status" value="2"/>
</dbReference>
<comment type="caution">
    <text evidence="13">The sequence shown here is derived from an EMBL/GenBank/DDBJ whole genome shotgun (WGS) entry which is preliminary data.</text>
</comment>